<keyword evidence="9" id="KW-0966">Cell projection</keyword>
<dbReference type="PANTHER" id="PTHR38766:SF1">
    <property type="entry name" value="FLAGELLAR PROTEIN FLIO"/>
    <property type="match status" value="1"/>
</dbReference>
<dbReference type="Proteomes" id="UP000742786">
    <property type="component" value="Unassembled WGS sequence"/>
</dbReference>
<evidence type="ECO:0000256" key="5">
    <source>
        <dbReference type="ARBA" id="ARBA00023143"/>
    </source>
</evidence>
<proteinExistence type="inferred from homology"/>
<feature type="chain" id="PRO_5037254022" description="Flagellar protein" evidence="8">
    <location>
        <begin position="22"/>
        <end position="148"/>
    </location>
</feature>
<evidence type="ECO:0000256" key="6">
    <source>
        <dbReference type="ARBA" id="ARBA00037937"/>
    </source>
</evidence>
<comment type="subcellular location">
    <subcellularLocation>
        <location evidence="7">Cell membrane</location>
    </subcellularLocation>
    <subcellularLocation>
        <location evidence="7">Bacterial flagellum basal body</location>
    </subcellularLocation>
</comment>
<accession>A0A916J2Q9</accession>
<keyword evidence="1 7" id="KW-1003">Cell membrane</keyword>
<dbReference type="RefSeq" id="WP_220634290.1">
    <property type="nucleotide sequence ID" value="NZ_CAJQUM010000001.1"/>
</dbReference>
<comment type="similarity">
    <text evidence="6 7">Belongs to the FliO/MopB family.</text>
</comment>
<feature type="signal peptide" evidence="8">
    <location>
        <begin position="1"/>
        <end position="21"/>
    </location>
</feature>
<evidence type="ECO:0000256" key="4">
    <source>
        <dbReference type="ARBA" id="ARBA00023136"/>
    </source>
</evidence>
<keyword evidence="5 7" id="KW-0975">Bacterial flagellum</keyword>
<reference evidence="9" key="1">
    <citation type="submission" date="2021-04" db="EMBL/GenBank/DDBJ databases">
        <authorList>
            <person name="Hornung B."/>
        </authorList>
    </citation>
    <scope>NUCLEOTIDE SEQUENCE</scope>
    <source>
        <strain evidence="9">G5G6</strain>
    </source>
</reference>
<sequence length="148" mass="15420">MVNLRQLALTGLSTLSWNASAELTHPVATPPAPIVSAGSLLQVGASLVLVLAAVATVAWLMKRLNPHQTASSSAVRVVSATAVGQRERVVLVEVDATWLVIGVAPGHVTALHSMAKPAVPISNVPHPSSSDNKFAGWLKQTLERGRNG</sequence>
<evidence type="ECO:0000256" key="7">
    <source>
        <dbReference type="RuleBase" id="RU362064"/>
    </source>
</evidence>
<evidence type="ECO:0000313" key="9">
    <source>
        <dbReference type="EMBL" id="CAG4882191.1"/>
    </source>
</evidence>
<evidence type="ECO:0000256" key="3">
    <source>
        <dbReference type="ARBA" id="ARBA00022989"/>
    </source>
</evidence>
<name>A0A916J2Q9_9PROT</name>
<dbReference type="InterPro" id="IPR052205">
    <property type="entry name" value="FliO/MopB"/>
</dbReference>
<evidence type="ECO:0000256" key="1">
    <source>
        <dbReference type="ARBA" id="ARBA00022475"/>
    </source>
</evidence>
<dbReference type="Pfam" id="PF04347">
    <property type="entry name" value="FliO"/>
    <property type="match status" value="1"/>
</dbReference>
<comment type="caution">
    <text evidence="9">The sequence shown here is derived from an EMBL/GenBank/DDBJ whole genome shotgun (WGS) entry which is preliminary data.</text>
</comment>
<dbReference type="GO" id="GO:0044781">
    <property type="term" value="P:bacterial-type flagellum organization"/>
    <property type="evidence" value="ECO:0007669"/>
    <property type="project" value="UniProtKB-UniRule"/>
</dbReference>
<keyword evidence="10" id="KW-1185">Reference proteome</keyword>
<organism evidence="9 10">
    <name type="scientific">Georgfuchsia toluolica</name>
    <dbReference type="NCBI Taxonomy" id="424218"/>
    <lineage>
        <taxon>Bacteria</taxon>
        <taxon>Pseudomonadati</taxon>
        <taxon>Pseudomonadota</taxon>
        <taxon>Betaproteobacteria</taxon>
        <taxon>Nitrosomonadales</taxon>
        <taxon>Sterolibacteriaceae</taxon>
        <taxon>Georgfuchsia</taxon>
    </lineage>
</organism>
<keyword evidence="9" id="KW-0282">Flagellum</keyword>
<keyword evidence="2 7" id="KW-0812">Transmembrane</keyword>
<evidence type="ECO:0000313" key="10">
    <source>
        <dbReference type="Proteomes" id="UP000742786"/>
    </source>
</evidence>
<keyword evidence="9" id="KW-0969">Cilium</keyword>
<gene>
    <name evidence="9" type="ORF">GTOL_10073</name>
</gene>
<protein>
    <recommendedName>
        <fullName evidence="7">Flagellar protein</fullName>
    </recommendedName>
</protein>
<evidence type="ECO:0000256" key="8">
    <source>
        <dbReference type="SAM" id="SignalP"/>
    </source>
</evidence>
<dbReference type="PANTHER" id="PTHR38766">
    <property type="entry name" value="FLAGELLAR PROTEIN FLIO"/>
    <property type="match status" value="1"/>
</dbReference>
<dbReference type="EMBL" id="CAJQUM010000001">
    <property type="protein sequence ID" value="CAG4882191.1"/>
    <property type="molecule type" value="Genomic_DNA"/>
</dbReference>
<dbReference type="NCBIfam" id="TIGR03500">
    <property type="entry name" value="FliO_TIGR"/>
    <property type="match status" value="1"/>
</dbReference>
<evidence type="ECO:0000256" key="2">
    <source>
        <dbReference type="ARBA" id="ARBA00022692"/>
    </source>
</evidence>
<keyword evidence="8" id="KW-0732">Signal</keyword>
<dbReference type="GO" id="GO:0009425">
    <property type="term" value="C:bacterial-type flagellum basal body"/>
    <property type="evidence" value="ECO:0007669"/>
    <property type="project" value="UniProtKB-SubCell"/>
</dbReference>
<keyword evidence="3 7" id="KW-1133">Transmembrane helix</keyword>
<dbReference type="InterPro" id="IPR022781">
    <property type="entry name" value="Flagellar_biosynth_FliO"/>
</dbReference>
<keyword evidence="4 7" id="KW-0472">Membrane</keyword>
<dbReference type="AlphaFoldDB" id="A0A916J2Q9"/>
<dbReference type="GO" id="GO:0005886">
    <property type="term" value="C:plasma membrane"/>
    <property type="evidence" value="ECO:0007669"/>
    <property type="project" value="UniProtKB-SubCell"/>
</dbReference>
<feature type="transmembrane region" description="Helical" evidence="7">
    <location>
        <begin position="37"/>
        <end position="61"/>
    </location>
</feature>